<evidence type="ECO:0008006" key="5">
    <source>
        <dbReference type="Google" id="ProtNLM"/>
    </source>
</evidence>
<accession>A0AAU8URJ0</accession>
<gene>
    <name evidence="3" type="ORF">BBD32_05290</name>
</gene>
<dbReference type="KEGG" id="een:BBD30_08965"/>
<sequence length="158" mass="17875">MNSKFLSFIKVKKILFLMLLSTFSFCFTQNTKKKDDTSVKNKMEARQPQDLSVPPPPVNSFPAQYPKGNRAFLQLVEKNINKEALKGQPKKLETKVIIKIDDDGTVLNISTYGINEVFNKEVEVAAKKVSTIKWTAGKNRQGENVIDLVKLPFTIVNQ</sequence>
<name>A0AAU8URJ0_9FLAO</name>
<feature type="signal peptide" evidence="2">
    <location>
        <begin position="1"/>
        <end position="28"/>
    </location>
</feature>
<proteinExistence type="predicted"/>
<reference evidence="3 4" key="1">
    <citation type="submission" date="2016-07" db="EMBL/GenBank/DDBJ databases">
        <title>Revisiting the taxonomy of the Elizabethkingia Genus using Whole-Genome Sequencing, Optical Mapping, and MALDI-TOF, along with proposal of three novel Elizabethkingia species: Elizabethkingia bruuniana sp. nov., Elizabethkingia ursingii sp. nov., and Elizabethkingia occulta sp. nov.</title>
        <authorList>
            <person name="Nicholson A.C."/>
        </authorList>
    </citation>
    <scope>NUCLEOTIDE SEQUENCE [LARGE SCALE GENOMIC DNA]</scope>
    <source>
        <strain evidence="3 4">F3201</strain>
    </source>
</reference>
<dbReference type="AlphaFoldDB" id="A0AAU8URJ0"/>
<evidence type="ECO:0000256" key="2">
    <source>
        <dbReference type="SAM" id="SignalP"/>
    </source>
</evidence>
<evidence type="ECO:0000313" key="3">
    <source>
        <dbReference type="EMBL" id="AQX00911.1"/>
    </source>
</evidence>
<organism evidence="3 4">
    <name type="scientific">Elizabethkingia anophelis</name>
    <dbReference type="NCBI Taxonomy" id="1117645"/>
    <lineage>
        <taxon>Bacteria</taxon>
        <taxon>Pseudomonadati</taxon>
        <taxon>Bacteroidota</taxon>
        <taxon>Flavobacteriia</taxon>
        <taxon>Flavobacteriales</taxon>
        <taxon>Weeksellaceae</taxon>
        <taxon>Elizabethkingia</taxon>
    </lineage>
</organism>
<keyword evidence="2" id="KW-0732">Signal</keyword>
<evidence type="ECO:0000256" key="1">
    <source>
        <dbReference type="SAM" id="MobiDB-lite"/>
    </source>
</evidence>
<protein>
    <recommendedName>
        <fullName evidence="5">TonB C-terminal domain-containing protein</fullName>
    </recommendedName>
</protein>
<feature type="region of interest" description="Disordered" evidence="1">
    <location>
        <begin position="36"/>
        <end position="59"/>
    </location>
</feature>
<feature type="compositionally biased region" description="Basic and acidic residues" evidence="1">
    <location>
        <begin position="36"/>
        <end position="47"/>
    </location>
</feature>
<dbReference type="Proteomes" id="UP000190848">
    <property type="component" value="Chromosome"/>
</dbReference>
<evidence type="ECO:0000313" key="4">
    <source>
        <dbReference type="Proteomes" id="UP000190848"/>
    </source>
</evidence>
<feature type="chain" id="PRO_5043381133" description="TonB C-terminal domain-containing protein" evidence="2">
    <location>
        <begin position="29"/>
        <end position="158"/>
    </location>
</feature>
<dbReference type="EMBL" id="CP016374">
    <property type="protein sequence ID" value="AQX00911.1"/>
    <property type="molecule type" value="Genomic_DNA"/>
</dbReference>